<dbReference type="OrthoDB" id="31553at2157"/>
<dbReference type="EMBL" id="CP015101">
    <property type="protein sequence ID" value="ASJ05468.1"/>
    <property type="molecule type" value="Genomic_DNA"/>
</dbReference>
<dbReference type="NCBIfam" id="TIGR04292">
    <property type="entry name" value="heavy_Cys_CGP"/>
    <property type="match status" value="1"/>
</dbReference>
<proteinExistence type="predicted"/>
<protein>
    <recommendedName>
        <fullName evidence="3">Eight-cysteine-cluster domain-containing protein</fullName>
    </recommendedName>
</protein>
<dbReference type="NCBIfam" id="TIGR04289">
    <property type="entry name" value="heavy_Cys"/>
    <property type="match status" value="1"/>
</dbReference>
<reference evidence="1 2" key="1">
    <citation type="submission" date="2016-04" db="EMBL/GenBank/DDBJ databases">
        <title>Complete genome sequence of Thermococcus barossii type strain SHCK-94.</title>
        <authorList>
            <person name="Oger P.M."/>
        </authorList>
    </citation>
    <scope>NUCLEOTIDE SEQUENCE [LARGE SCALE GENOMIC DNA]</scope>
    <source>
        <strain evidence="1 2">SHCK-94</strain>
    </source>
</reference>
<evidence type="ECO:0000313" key="1">
    <source>
        <dbReference type="EMBL" id="ASJ05468.1"/>
    </source>
</evidence>
<evidence type="ECO:0008006" key="3">
    <source>
        <dbReference type="Google" id="ProtNLM"/>
    </source>
</evidence>
<dbReference type="AlphaFoldDB" id="A0A2Z2MTZ7"/>
<organism evidence="1 2">
    <name type="scientific">Thermococcus barossii</name>
    <dbReference type="NCBI Taxonomy" id="54077"/>
    <lineage>
        <taxon>Archaea</taxon>
        <taxon>Methanobacteriati</taxon>
        <taxon>Methanobacteriota</taxon>
        <taxon>Thermococci</taxon>
        <taxon>Thermococcales</taxon>
        <taxon>Thermococcaceae</taxon>
        <taxon>Thermococcus</taxon>
    </lineage>
</organism>
<evidence type="ECO:0000313" key="2">
    <source>
        <dbReference type="Proteomes" id="UP000250272"/>
    </source>
</evidence>
<dbReference type="InterPro" id="IPR027553">
    <property type="entry name" value="Heavy_Cys"/>
</dbReference>
<sequence length="401" mass="43814">MKRVLGFVILLMLTVTPLVRACITPADSYAVEVVLNKPGISYDLSRFNAAHNVLSKNGAFIFRSHYDGRLYVIVWNESDGLHVRVGIPIEWRTYSISRAAFNASLLVTKDAIERLKADGWKTLDNATFARNGITIALVPVGGECTFDADCATGGCSGEVCAPKKEAMEIVTPCVYREWYDCLSLTNCGCVNGICTWKPNDAFESCLREHGVEPSRVIRAGTIRVEVVAVNKDREEVEGAVKDFLGAFGISCDTVLTFVEDTGREPVPRVDPGTVNASTAVRTELEWLKEGDIVRIDENDIARIAVLARWGFAGHNSKIGWYETKDGTQAWIPYHRSRNPELVRCFSRVSATYDIPNGTAYFGPTATAPPSASETARGESGGVCGPGAVVLLTLLVALTRRR</sequence>
<accession>A0A2Z2MTZ7</accession>
<dbReference type="RefSeq" id="WP_088865467.1">
    <property type="nucleotide sequence ID" value="NZ_CP015101.1"/>
</dbReference>
<gene>
    <name evidence="1" type="ORF">A3L01_08875</name>
</gene>
<keyword evidence="2" id="KW-1185">Reference proteome</keyword>
<dbReference type="GeneID" id="33326887"/>
<dbReference type="InterPro" id="IPR027556">
    <property type="entry name" value="Heavy_Cys_CGP"/>
</dbReference>
<dbReference type="KEGG" id="tbs:A3L01_08875"/>
<dbReference type="Proteomes" id="UP000250272">
    <property type="component" value="Chromosome"/>
</dbReference>
<name>A0A2Z2MTZ7_9EURY</name>